<dbReference type="AlphaFoldDB" id="A0A1B0AU41"/>
<name>A0A1B0AU41_9MUSC</name>
<proteinExistence type="predicted"/>
<dbReference type="EMBL" id="JXJN01003511">
    <property type="status" value="NOT_ANNOTATED_CDS"/>
    <property type="molecule type" value="Genomic_DNA"/>
</dbReference>
<feature type="region of interest" description="Disordered" evidence="1">
    <location>
        <begin position="230"/>
        <end position="252"/>
    </location>
</feature>
<dbReference type="VEuPathDB" id="VectorBase:GPPI008658"/>
<accession>A0A1B0AU41</accession>
<feature type="compositionally biased region" description="Pro residues" evidence="1">
    <location>
        <begin position="234"/>
        <end position="252"/>
    </location>
</feature>
<dbReference type="EMBL" id="JXJN01003512">
    <property type="status" value="NOT_ANNOTATED_CDS"/>
    <property type="molecule type" value="Genomic_DNA"/>
</dbReference>
<evidence type="ECO:0000256" key="1">
    <source>
        <dbReference type="SAM" id="MobiDB-lite"/>
    </source>
</evidence>
<protein>
    <submittedName>
        <fullName evidence="2">Uncharacterized protein</fullName>
    </submittedName>
</protein>
<feature type="region of interest" description="Disordered" evidence="1">
    <location>
        <begin position="303"/>
        <end position="324"/>
    </location>
</feature>
<evidence type="ECO:0000313" key="2">
    <source>
        <dbReference type="EnsemblMetazoa" id="GPPI008658-PA"/>
    </source>
</evidence>
<sequence>MYNAKWTDKVRKNTVTLLQCAGVGLAMQYPCVLPTMRYSVIGHQVFHDKSVAMNKKVFNKEPEYNENANNCKYFGDSNQEFLSGAIPALAPPWSESNPEAPSEPGVAAFCTAAGCAADTLIPTDTGAPLAPAHSAALGHLGTPAPAPAPFCEIAARFERPLKLESFVYNCADIYWVRRKAAGPNLRQLVADADCLSHHRRDYLVVYHLHSLLHNFLTYLNYLSYQRRADLEPPKSTPAPTPTFKPIPAPPKTPKMAKAERALINCKYFSNYGQEFSRGRHCVVFNVIMGHSMKKNDFPEYTTRSAPFEKSDRHQPKVNAPFLAG</sequence>
<reference evidence="3" key="1">
    <citation type="submission" date="2015-01" db="EMBL/GenBank/DDBJ databases">
        <authorList>
            <person name="Aksoy S."/>
            <person name="Warren W."/>
            <person name="Wilson R.K."/>
        </authorList>
    </citation>
    <scope>NUCLEOTIDE SEQUENCE [LARGE SCALE GENOMIC DNA]</scope>
    <source>
        <strain evidence="3">IAEA</strain>
    </source>
</reference>
<reference evidence="2" key="2">
    <citation type="submission" date="2020-05" db="UniProtKB">
        <authorList>
            <consortium name="EnsemblMetazoa"/>
        </authorList>
    </citation>
    <scope>IDENTIFICATION</scope>
    <source>
        <strain evidence="2">IAEA</strain>
    </source>
</reference>
<dbReference type="Proteomes" id="UP000092460">
    <property type="component" value="Unassembled WGS sequence"/>
</dbReference>
<keyword evidence="3" id="KW-1185">Reference proteome</keyword>
<dbReference type="EnsemblMetazoa" id="GPPI008658-RA">
    <property type="protein sequence ID" value="GPPI008658-PA"/>
    <property type="gene ID" value="GPPI008658"/>
</dbReference>
<evidence type="ECO:0000313" key="3">
    <source>
        <dbReference type="Proteomes" id="UP000092460"/>
    </source>
</evidence>
<organism evidence="2 3">
    <name type="scientific">Glossina palpalis gambiensis</name>
    <dbReference type="NCBI Taxonomy" id="67801"/>
    <lineage>
        <taxon>Eukaryota</taxon>
        <taxon>Metazoa</taxon>
        <taxon>Ecdysozoa</taxon>
        <taxon>Arthropoda</taxon>
        <taxon>Hexapoda</taxon>
        <taxon>Insecta</taxon>
        <taxon>Pterygota</taxon>
        <taxon>Neoptera</taxon>
        <taxon>Endopterygota</taxon>
        <taxon>Diptera</taxon>
        <taxon>Brachycera</taxon>
        <taxon>Muscomorpha</taxon>
        <taxon>Hippoboscoidea</taxon>
        <taxon>Glossinidae</taxon>
        <taxon>Glossina</taxon>
    </lineage>
</organism>